<feature type="compositionally biased region" description="Basic and acidic residues" evidence="1">
    <location>
        <begin position="309"/>
        <end position="320"/>
    </location>
</feature>
<comment type="caution">
    <text evidence="3">The sequence shown here is derived from an EMBL/GenBank/DDBJ whole genome shotgun (WGS) entry which is preliminary data.</text>
</comment>
<dbReference type="InterPro" id="IPR029052">
    <property type="entry name" value="Metallo-depent_PP-like"/>
</dbReference>
<evidence type="ECO:0000313" key="3">
    <source>
        <dbReference type="EMBL" id="KAK7725861.1"/>
    </source>
</evidence>
<feature type="region of interest" description="Disordered" evidence="1">
    <location>
        <begin position="305"/>
        <end position="343"/>
    </location>
</feature>
<dbReference type="Proteomes" id="UP001430848">
    <property type="component" value="Unassembled WGS sequence"/>
</dbReference>
<dbReference type="CDD" id="cd07379">
    <property type="entry name" value="MPP_239FB"/>
    <property type="match status" value="1"/>
</dbReference>
<evidence type="ECO:0000256" key="1">
    <source>
        <dbReference type="SAM" id="MobiDB-lite"/>
    </source>
</evidence>
<accession>A0ABR1P413</accession>
<dbReference type="Pfam" id="PF00149">
    <property type="entry name" value="Metallophos"/>
    <property type="match status" value="1"/>
</dbReference>
<protein>
    <recommendedName>
        <fullName evidence="2">Calcineurin-like phosphoesterase domain-containing protein</fullName>
    </recommendedName>
</protein>
<dbReference type="InterPro" id="IPR004843">
    <property type="entry name" value="Calcineurin-like_PHP"/>
</dbReference>
<evidence type="ECO:0000313" key="4">
    <source>
        <dbReference type="Proteomes" id="UP001430848"/>
    </source>
</evidence>
<proteinExistence type="predicted"/>
<organism evidence="3 4">
    <name type="scientific">Diaporthe eres</name>
    <name type="common">Phomopsis oblonga</name>
    <dbReference type="NCBI Taxonomy" id="83184"/>
    <lineage>
        <taxon>Eukaryota</taxon>
        <taxon>Fungi</taxon>
        <taxon>Dikarya</taxon>
        <taxon>Ascomycota</taxon>
        <taxon>Pezizomycotina</taxon>
        <taxon>Sordariomycetes</taxon>
        <taxon>Sordariomycetidae</taxon>
        <taxon>Diaporthales</taxon>
        <taxon>Diaporthaceae</taxon>
        <taxon>Diaporthe</taxon>
        <taxon>Diaporthe eres species complex</taxon>
    </lineage>
</organism>
<dbReference type="PANTHER" id="PTHR12905:SF0">
    <property type="entry name" value="CALCINEURIN-LIKE PHOSPHOESTERASE DOMAIN-CONTAINING PROTEIN"/>
    <property type="match status" value="1"/>
</dbReference>
<keyword evidence="4" id="KW-1185">Reference proteome</keyword>
<sequence length="521" mass="56629">MSSTSQIRTRLLILSDTHGHSLFDPQTLPAEAQTYAFHKPLPSADVAIHCGDLTLRSHVREYQTTFDVMRSIDAPLKLVIPGNHDCSMDVEFWAKDCSRRSFLPKDMMARLLRQPHETYEVVEQARQDGIHVLTDEGTYHFVLANGARLTVYASAWTPEYGRWGFQYGEGGHDFAIEQGTDVAMTHGPPHLMLDRTRSHDDAGCPSLWDAVAKARPRVHCFGHIHEAYGAVKQSWEGEGEDEQMALGQTDSGGGSGEVITPVSLCPGDEGSIPFEAGKETLFVNAAIMTVAYRPHQSPWLVDLELPGPDDEHRAKADKTQEVLSRPRTLQVGSTPEEDPPPLTAGLANAAPAVDDADAALPLAELLPEAEEEDVLLLRLLLSVPVVSDDPDEAEVPLAPVAEAPADEEVKEVTEAFPDEVPVALALALPLLPVSEAVAEKETHWAEPADWAWARSPALQLLSRQPAAWAPISDWEAQAQAWSVAGVQTAEMAEVRQGVCFVCVGVSDCALAGWLAVGVQQI</sequence>
<dbReference type="SUPFAM" id="SSF56300">
    <property type="entry name" value="Metallo-dependent phosphatases"/>
    <property type="match status" value="1"/>
</dbReference>
<feature type="domain" description="Calcineurin-like phosphoesterase" evidence="2">
    <location>
        <begin position="10"/>
        <end position="226"/>
    </location>
</feature>
<dbReference type="Gene3D" id="3.60.21.10">
    <property type="match status" value="1"/>
</dbReference>
<name>A0ABR1P413_DIAER</name>
<dbReference type="InterPro" id="IPR051693">
    <property type="entry name" value="UPF0046_metallophosphoest"/>
</dbReference>
<gene>
    <name evidence="3" type="ORF">SLS63_007853</name>
</gene>
<reference evidence="3 4" key="1">
    <citation type="submission" date="2024-02" db="EMBL/GenBank/DDBJ databases">
        <title>De novo assembly and annotation of 12 fungi associated with fruit tree decline syndrome in Ontario, Canada.</title>
        <authorList>
            <person name="Sulman M."/>
            <person name="Ellouze W."/>
            <person name="Ilyukhin E."/>
        </authorList>
    </citation>
    <scope>NUCLEOTIDE SEQUENCE [LARGE SCALE GENOMIC DNA]</scope>
    <source>
        <strain evidence="3 4">M169</strain>
    </source>
</reference>
<evidence type="ECO:0000259" key="2">
    <source>
        <dbReference type="Pfam" id="PF00149"/>
    </source>
</evidence>
<dbReference type="PANTHER" id="PTHR12905">
    <property type="entry name" value="METALLOPHOSPHOESTERASE"/>
    <property type="match status" value="1"/>
</dbReference>
<dbReference type="EMBL" id="JAKNSF020000046">
    <property type="protein sequence ID" value="KAK7725861.1"/>
    <property type="molecule type" value="Genomic_DNA"/>
</dbReference>